<dbReference type="SFLD" id="SFLDS00029">
    <property type="entry name" value="Radical_SAM"/>
    <property type="match status" value="1"/>
</dbReference>
<evidence type="ECO:0000313" key="15">
    <source>
        <dbReference type="Proteomes" id="UP000317835"/>
    </source>
</evidence>
<accession>A0A518H4Y7</accession>
<evidence type="ECO:0000256" key="1">
    <source>
        <dbReference type="ARBA" id="ARBA00001966"/>
    </source>
</evidence>
<dbReference type="SFLD" id="SFLDF00275">
    <property type="entry name" value="adenosine_C2_methyltransferase"/>
    <property type="match status" value="1"/>
</dbReference>
<evidence type="ECO:0000256" key="9">
    <source>
        <dbReference type="ARBA" id="ARBA00022723"/>
    </source>
</evidence>
<sequence>MDRRDIAGPFDPRDRHPDALVALASSVGASPEAPRRLLAAILQHGEHDPGVWSRRFQVPRRLVGDWPPLPRLALERVETSPADGFQKLLFRTGDGLPLETVLIPLHKPGAVSVCLSSQVGCPMACAFCATARMEARRNLATWEIVDQWVQARDLARSQGRRVTGTVFMGMGEPFLNYDRVMRAGDLLRCPFGGSLSAKAMTVSTVGLVPEIDRFTRERRTIRLSISLGAATDETRAKLVPIAARTPVAEVMAAARRHAEARRERVNLSYVCIGGENVGEEDAEAIGRLVGDTPVRFDLIDVTDPTGRFRPPSPAELAAFRDALTRHLGQPVVRRYSGGADIRAACGTLAGTS</sequence>
<keyword evidence="5" id="KW-0963">Cytoplasm</keyword>
<evidence type="ECO:0000256" key="4">
    <source>
        <dbReference type="ARBA" id="ARBA00022485"/>
    </source>
</evidence>
<dbReference type="CDD" id="cd01335">
    <property type="entry name" value="Radical_SAM"/>
    <property type="match status" value="1"/>
</dbReference>
<evidence type="ECO:0000259" key="13">
    <source>
        <dbReference type="PROSITE" id="PS51918"/>
    </source>
</evidence>
<evidence type="ECO:0000256" key="11">
    <source>
        <dbReference type="ARBA" id="ARBA00023014"/>
    </source>
</evidence>
<dbReference type="GO" id="GO:0070475">
    <property type="term" value="P:rRNA base methylation"/>
    <property type="evidence" value="ECO:0007669"/>
    <property type="project" value="TreeGrafter"/>
</dbReference>
<dbReference type="GO" id="GO:0008173">
    <property type="term" value="F:RNA methyltransferase activity"/>
    <property type="evidence" value="ECO:0007669"/>
    <property type="project" value="InterPro"/>
</dbReference>
<dbReference type="GO" id="GO:0005737">
    <property type="term" value="C:cytoplasm"/>
    <property type="evidence" value="ECO:0007669"/>
    <property type="project" value="UniProtKB-SubCell"/>
</dbReference>
<dbReference type="OrthoDB" id="9793973at2"/>
<evidence type="ECO:0000256" key="5">
    <source>
        <dbReference type="ARBA" id="ARBA00022490"/>
    </source>
</evidence>
<dbReference type="GO" id="GO:0046872">
    <property type="term" value="F:metal ion binding"/>
    <property type="evidence" value="ECO:0007669"/>
    <property type="project" value="UniProtKB-KW"/>
</dbReference>
<evidence type="ECO:0000313" key="14">
    <source>
        <dbReference type="EMBL" id="QDV35891.1"/>
    </source>
</evidence>
<dbReference type="PANTHER" id="PTHR30544:SF5">
    <property type="entry name" value="RADICAL SAM CORE DOMAIN-CONTAINING PROTEIN"/>
    <property type="match status" value="1"/>
</dbReference>
<dbReference type="PANTHER" id="PTHR30544">
    <property type="entry name" value="23S RRNA METHYLTRANSFERASE"/>
    <property type="match status" value="1"/>
</dbReference>
<dbReference type="InterPro" id="IPR007197">
    <property type="entry name" value="rSAM"/>
</dbReference>
<dbReference type="GO" id="GO:0030488">
    <property type="term" value="P:tRNA methylation"/>
    <property type="evidence" value="ECO:0007669"/>
    <property type="project" value="TreeGrafter"/>
</dbReference>
<dbReference type="InterPro" id="IPR013785">
    <property type="entry name" value="Aldolase_TIM"/>
</dbReference>
<dbReference type="EC" id="2.1.1.-" evidence="14"/>
<comment type="subcellular location">
    <subcellularLocation>
        <location evidence="2">Cytoplasm</location>
    </subcellularLocation>
</comment>
<feature type="domain" description="Radical SAM core" evidence="13">
    <location>
        <begin position="107"/>
        <end position="339"/>
    </location>
</feature>
<protein>
    <submittedName>
        <fullName evidence="14">Putative dual-specificity RNA methyltransferase RlmN</fullName>
        <ecNumber evidence="14">2.1.1.-</ecNumber>
    </submittedName>
</protein>
<dbReference type="PROSITE" id="PS51918">
    <property type="entry name" value="RADICAL_SAM"/>
    <property type="match status" value="1"/>
</dbReference>
<keyword evidence="8" id="KW-0949">S-adenosyl-L-methionine</keyword>
<evidence type="ECO:0000256" key="12">
    <source>
        <dbReference type="ARBA" id="ARBA00023157"/>
    </source>
</evidence>
<keyword evidence="9" id="KW-0479">Metal-binding</keyword>
<keyword evidence="10" id="KW-0408">Iron</keyword>
<dbReference type="Gene3D" id="3.20.20.70">
    <property type="entry name" value="Aldolase class I"/>
    <property type="match status" value="1"/>
</dbReference>
<dbReference type="GO" id="GO:0051539">
    <property type="term" value="F:4 iron, 4 sulfur cluster binding"/>
    <property type="evidence" value="ECO:0007669"/>
    <property type="project" value="UniProtKB-KW"/>
</dbReference>
<evidence type="ECO:0000256" key="10">
    <source>
        <dbReference type="ARBA" id="ARBA00023004"/>
    </source>
</evidence>
<gene>
    <name evidence="14" type="primary">rlmN_1</name>
    <name evidence="14" type="ORF">ElP_37990</name>
</gene>
<dbReference type="InterPro" id="IPR058240">
    <property type="entry name" value="rSAM_sf"/>
</dbReference>
<keyword evidence="6 14" id="KW-0489">Methyltransferase</keyword>
<evidence type="ECO:0000256" key="7">
    <source>
        <dbReference type="ARBA" id="ARBA00022679"/>
    </source>
</evidence>
<evidence type="ECO:0000256" key="2">
    <source>
        <dbReference type="ARBA" id="ARBA00004496"/>
    </source>
</evidence>
<dbReference type="AlphaFoldDB" id="A0A518H4Y7"/>
<reference evidence="14 15" key="1">
    <citation type="submission" date="2019-02" db="EMBL/GenBank/DDBJ databases">
        <title>Deep-cultivation of Planctomycetes and their phenomic and genomic characterization uncovers novel biology.</title>
        <authorList>
            <person name="Wiegand S."/>
            <person name="Jogler M."/>
            <person name="Boedeker C."/>
            <person name="Pinto D."/>
            <person name="Vollmers J."/>
            <person name="Rivas-Marin E."/>
            <person name="Kohn T."/>
            <person name="Peeters S.H."/>
            <person name="Heuer A."/>
            <person name="Rast P."/>
            <person name="Oberbeckmann S."/>
            <person name="Bunk B."/>
            <person name="Jeske O."/>
            <person name="Meyerdierks A."/>
            <person name="Storesund J.E."/>
            <person name="Kallscheuer N."/>
            <person name="Luecker S."/>
            <person name="Lage O.M."/>
            <person name="Pohl T."/>
            <person name="Merkel B.J."/>
            <person name="Hornburger P."/>
            <person name="Mueller R.-W."/>
            <person name="Bruemmer F."/>
            <person name="Labrenz M."/>
            <person name="Spormann A.M."/>
            <person name="Op den Camp H."/>
            <person name="Overmann J."/>
            <person name="Amann R."/>
            <person name="Jetten M.S.M."/>
            <person name="Mascher T."/>
            <person name="Medema M.H."/>
            <person name="Devos D.P."/>
            <person name="Kaster A.-K."/>
            <person name="Ovreas L."/>
            <person name="Rohde M."/>
            <person name="Galperin M.Y."/>
            <person name="Jogler C."/>
        </authorList>
    </citation>
    <scope>NUCLEOTIDE SEQUENCE [LARGE SCALE GENOMIC DNA]</scope>
    <source>
        <strain evidence="14 15">ElP</strain>
    </source>
</reference>
<proteinExistence type="inferred from homology"/>
<dbReference type="InterPro" id="IPR040072">
    <property type="entry name" value="Methyltransferase_A"/>
</dbReference>
<dbReference type="Pfam" id="PF04055">
    <property type="entry name" value="Radical_SAM"/>
    <property type="match status" value="1"/>
</dbReference>
<evidence type="ECO:0000256" key="8">
    <source>
        <dbReference type="ARBA" id="ARBA00022691"/>
    </source>
</evidence>
<dbReference type="KEGG" id="tpla:ElP_37990"/>
<name>A0A518H4Y7_9BACT</name>
<dbReference type="EMBL" id="CP036426">
    <property type="protein sequence ID" value="QDV35891.1"/>
    <property type="molecule type" value="Genomic_DNA"/>
</dbReference>
<keyword evidence="11" id="KW-0411">Iron-sulfur</keyword>
<keyword evidence="12" id="KW-1015">Disulfide bond</keyword>
<evidence type="ECO:0000256" key="6">
    <source>
        <dbReference type="ARBA" id="ARBA00022603"/>
    </source>
</evidence>
<dbReference type="SUPFAM" id="SSF102114">
    <property type="entry name" value="Radical SAM enzymes"/>
    <property type="match status" value="1"/>
</dbReference>
<dbReference type="SFLD" id="SFLDG01062">
    <property type="entry name" value="methyltransferase_(Class_A)"/>
    <property type="match status" value="1"/>
</dbReference>
<keyword evidence="15" id="KW-1185">Reference proteome</keyword>
<comment type="cofactor">
    <cofactor evidence="1">
        <name>[4Fe-4S] cluster</name>
        <dbReference type="ChEBI" id="CHEBI:49883"/>
    </cofactor>
</comment>
<organism evidence="14 15">
    <name type="scientific">Tautonia plasticadhaerens</name>
    <dbReference type="NCBI Taxonomy" id="2527974"/>
    <lineage>
        <taxon>Bacteria</taxon>
        <taxon>Pseudomonadati</taxon>
        <taxon>Planctomycetota</taxon>
        <taxon>Planctomycetia</taxon>
        <taxon>Isosphaerales</taxon>
        <taxon>Isosphaeraceae</taxon>
        <taxon>Tautonia</taxon>
    </lineage>
</organism>
<keyword evidence="4" id="KW-0004">4Fe-4S</keyword>
<dbReference type="RefSeq" id="WP_145271792.1">
    <property type="nucleotide sequence ID" value="NZ_CP036426.1"/>
</dbReference>
<comment type="similarity">
    <text evidence="3">Belongs to the radical SAM superfamily. RlmN family.</text>
</comment>
<dbReference type="Proteomes" id="UP000317835">
    <property type="component" value="Chromosome"/>
</dbReference>
<dbReference type="InterPro" id="IPR004383">
    <property type="entry name" value="rRNA_lsu_MTrfase_RlmN/Cfr"/>
</dbReference>
<keyword evidence="7 14" id="KW-0808">Transferase</keyword>
<evidence type="ECO:0000256" key="3">
    <source>
        <dbReference type="ARBA" id="ARBA00007544"/>
    </source>
</evidence>